<evidence type="ECO:0000256" key="1">
    <source>
        <dbReference type="ARBA" id="ARBA00022741"/>
    </source>
</evidence>
<keyword evidence="2 7" id="KW-0378">Hydrolase</keyword>
<sequence>MLPFGDRAVLAECDTLEDVLALHARLAASRPDGVVDLVPAARTVLVHVDPGRLSLAAARAWIARLGTTPVARAADAPVVELPIVYDGPDIEDVALELGLSAADLAAQHATCEWTVAFTGFAPGFGYLVSDGWTHDVPRRASPRTRVPAGAVGIAAGFTGAYPRETPGGWQLIGTTSAPLFRPDASPPALLAPGTRVRFVPAPAGALGDRHAPPLPVTSETAPADDVAPGTAATPAPVLRIEAPGAFATVQDAGRVEHAAEGIAVSGAADRAALRRANRLVGNPEDAAVIEVALGGFRAVAQADLWVAITGAWGPMRLGGRQVDASAAHRWRRGDELELGAFDRGLRACIAVRGGLGGVADVGSRSTDTLSGLGPRPLRAGDVLTISDPRPTRPVPPEDLHPWNPPGGVIDVEVAPGPRADWFADPLALFETSWTVSPQADRVGIRLDGDPLVRSRDGELPSEGMLPGAIQVPPDGRPVILGPDGPVTGGYPVIGVVADASRDVLAQARPGTRIRFRHARLIG</sequence>
<evidence type="ECO:0000259" key="6">
    <source>
        <dbReference type="SMART" id="SM00797"/>
    </source>
</evidence>
<dbReference type="GO" id="GO:0005524">
    <property type="term" value="F:ATP binding"/>
    <property type="evidence" value="ECO:0007669"/>
    <property type="project" value="UniProtKB-KW"/>
</dbReference>
<evidence type="ECO:0000256" key="2">
    <source>
        <dbReference type="ARBA" id="ARBA00022801"/>
    </source>
</evidence>
<dbReference type="NCBIfam" id="TIGR00724">
    <property type="entry name" value="urea_amlyse_rel"/>
    <property type="match status" value="1"/>
</dbReference>
<gene>
    <name evidence="7" type="ORF">GCM10017591_03090</name>
</gene>
<feature type="domain" description="Carboxyltransferase" evidence="6">
    <location>
        <begin position="259"/>
        <end position="520"/>
    </location>
</feature>
<feature type="domain" description="Carboxyltransferase" evidence="5">
    <location>
        <begin position="1"/>
        <end position="190"/>
    </location>
</feature>
<accession>A0A9W6M590</accession>
<dbReference type="AlphaFoldDB" id="A0A9W6M590"/>
<dbReference type="Gene3D" id="2.40.100.10">
    <property type="entry name" value="Cyclophilin-like"/>
    <property type="match status" value="2"/>
</dbReference>
<evidence type="ECO:0000313" key="7">
    <source>
        <dbReference type="EMBL" id="GLJ94248.1"/>
    </source>
</evidence>
<dbReference type="PANTHER" id="PTHR43309:SF3">
    <property type="entry name" value="5-OXOPROLINASE SUBUNIT C"/>
    <property type="match status" value="1"/>
</dbReference>
<dbReference type="SUPFAM" id="SSF50891">
    <property type="entry name" value="Cyclophilin-like"/>
    <property type="match status" value="2"/>
</dbReference>
<name>A0A9W6M590_9MICO</name>
<reference evidence="7" key="1">
    <citation type="journal article" date="2014" name="Int. J. Syst. Evol. Microbiol.">
        <title>Complete genome sequence of Corynebacterium casei LMG S-19264T (=DSM 44701T), isolated from a smear-ripened cheese.</title>
        <authorList>
            <consortium name="US DOE Joint Genome Institute (JGI-PGF)"/>
            <person name="Walter F."/>
            <person name="Albersmeier A."/>
            <person name="Kalinowski J."/>
            <person name="Ruckert C."/>
        </authorList>
    </citation>
    <scope>NUCLEOTIDE SEQUENCE</scope>
    <source>
        <strain evidence="7">VKM Ac-1940</strain>
    </source>
</reference>
<proteinExistence type="predicted"/>
<evidence type="ECO:0000256" key="4">
    <source>
        <dbReference type="SAM" id="MobiDB-lite"/>
    </source>
</evidence>
<dbReference type="InterPro" id="IPR003833">
    <property type="entry name" value="CT_C_D"/>
</dbReference>
<feature type="region of interest" description="Disordered" evidence="4">
    <location>
        <begin position="363"/>
        <end position="404"/>
    </location>
</feature>
<dbReference type="Pfam" id="PF02626">
    <property type="entry name" value="CT_A_B"/>
    <property type="match status" value="1"/>
</dbReference>
<dbReference type="Gene3D" id="3.30.1360.40">
    <property type="match status" value="1"/>
</dbReference>
<comment type="caution">
    <text evidence="7">The sequence shown here is derived from an EMBL/GenBank/DDBJ whole genome shotgun (WGS) entry which is preliminary data.</text>
</comment>
<dbReference type="InterPro" id="IPR029000">
    <property type="entry name" value="Cyclophilin-like_dom_sf"/>
</dbReference>
<organism evidence="7 8">
    <name type="scientific">Microbacterium dextranolyticum</name>
    <dbReference type="NCBI Taxonomy" id="36806"/>
    <lineage>
        <taxon>Bacteria</taxon>
        <taxon>Bacillati</taxon>
        <taxon>Actinomycetota</taxon>
        <taxon>Actinomycetes</taxon>
        <taxon>Micrococcales</taxon>
        <taxon>Microbacteriaceae</taxon>
        <taxon>Microbacterium</taxon>
    </lineage>
</organism>
<dbReference type="SMART" id="SM00797">
    <property type="entry name" value="AHS2"/>
    <property type="match status" value="1"/>
</dbReference>
<dbReference type="EMBL" id="BSER01000001">
    <property type="protein sequence ID" value="GLJ94248.1"/>
    <property type="molecule type" value="Genomic_DNA"/>
</dbReference>
<dbReference type="InterPro" id="IPR003778">
    <property type="entry name" value="CT_A_B"/>
</dbReference>
<dbReference type="InterPro" id="IPR052708">
    <property type="entry name" value="PxpC"/>
</dbReference>
<keyword evidence="8" id="KW-1185">Reference proteome</keyword>
<dbReference type="Proteomes" id="UP001142291">
    <property type="component" value="Unassembled WGS sequence"/>
</dbReference>
<dbReference type="PANTHER" id="PTHR43309">
    <property type="entry name" value="5-OXOPROLINASE SUBUNIT C"/>
    <property type="match status" value="1"/>
</dbReference>
<dbReference type="GO" id="GO:0016787">
    <property type="term" value="F:hydrolase activity"/>
    <property type="evidence" value="ECO:0007669"/>
    <property type="project" value="UniProtKB-KW"/>
</dbReference>
<dbReference type="SMART" id="SM00796">
    <property type="entry name" value="AHS1"/>
    <property type="match status" value="1"/>
</dbReference>
<dbReference type="SUPFAM" id="SSF160467">
    <property type="entry name" value="PH0987 N-terminal domain-like"/>
    <property type="match status" value="1"/>
</dbReference>
<evidence type="ECO:0000313" key="8">
    <source>
        <dbReference type="Proteomes" id="UP001142291"/>
    </source>
</evidence>
<protein>
    <submittedName>
        <fullName evidence="7">Allophanate hydrolase</fullName>
    </submittedName>
</protein>
<keyword evidence="1" id="KW-0547">Nucleotide-binding</keyword>
<evidence type="ECO:0000259" key="5">
    <source>
        <dbReference type="SMART" id="SM00796"/>
    </source>
</evidence>
<dbReference type="Pfam" id="PF02682">
    <property type="entry name" value="CT_C_D"/>
    <property type="match status" value="1"/>
</dbReference>
<keyword evidence="3" id="KW-0067">ATP-binding</keyword>
<evidence type="ECO:0000256" key="3">
    <source>
        <dbReference type="ARBA" id="ARBA00022840"/>
    </source>
</evidence>
<reference evidence="7" key="2">
    <citation type="submission" date="2023-01" db="EMBL/GenBank/DDBJ databases">
        <authorList>
            <person name="Sun Q."/>
            <person name="Evtushenko L."/>
        </authorList>
    </citation>
    <scope>NUCLEOTIDE SEQUENCE</scope>
    <source>
        <strain evidence="7">VKM Ac-1940</strain>
    </source>
</reference>